<dbReference type="Proteomes" id="UP000027361">
    <property type="component" value="Unassembled WGS sequence"/>
</dbReference>
<feature type="compositionally biased region" description="Acidic residues" evidence="2">
    <location>
        <begin position="1079"/>
        <end position="1105"/>
    </location>
</feature>
<dbReference type="GeneID" id="25266655"/>
<feature type="compositionally biased region" description="Acidic residues" evidence="2">
    <location>
        <begin position="936"/>
        <end position="945"/>
    </location>
</feature>
<dbReference type="EMBL" id="JMSN01000092">
    <property type="protein sequence ID" value="KDN40347.1"/>
    <property type="molecule type" value="Genomic_DNA"/>
</dbReference>
<feature type="compositionally biased region" description="Basic and acidic residues" evidence="2">
    <location>
        <begin position="1106"/>
        <end position="1118"/>
    </location>
</feature>
<gene>
    <name evidence="4" type="ORF">K437DRAFT_275742</name>
</gene>
<feature type="compositionally biased region" description="Basic and acidic residues" evidence="2">
    <location>
        <begin position="513"/>
        <end position="522"/>
    </location>
</feature>
<evidence type="ECO:0000259" key="3">
    <source>
        <dbReference type="Pfam" id="PF03914"/>
    </source>
</evidence>
<dbReference type="PANTHER" id="PTHR12048">
    <property type="entry name" value="CCAAT-BINDING FACTOR-RELATED"/>
    <property type="match status" value="1"/>
</dbReference>
<feature type="region of interest" description="Disordered" evidence="2">
    <location>
        <begin position="138"/>
        <end position="157"/>
    </location>
</feature>
<name>A0A066VF62_TILAU</name>
<dbReference type="SUPFAM" id="SSF48371">
    <property type="entry name" value="ARM repeat"/>
    <property type="match status" value="1"/>
</dbReference>
<feature type="region of interest" description="Disordered" evidence="2">
    <location>
        <begin position="734"/>
        <end position="767"/>
    </location>
</feature>
<feature type="region of interest" description="Disordered" evidence="2">
    <location>
        <begin position="920"/>
        <end position="1146"/>
    </location>
</feature>
<keyword evidence="5" id="KW-1185">Reference proteome</keyword>
<evidence type="ECO:0000256" key="1">
    <source>
        <dbReference type="ARBA" id="ARBA00007797"/>
    </source>
</evidence>
<feature type="compositionally biased region" description="Polar residues" evidence="2">
    <location>
        <begin position="91"/>
        <end position="102"/>
    </location>
</feature>
<proteinExistence type="inferred from homology"/>
<feature type="region of interest" description="Disordered" evidence="2">
    <location>
        <begin position="1"/>
        <end position="102"/>
    </location>
</feature>
<dbReference type="RefSeq" id="XP_013241358.1">
    <property type="nucleotide sequence ID" value="XM_013385904.1"/>
</dbReference>
<dbReference type="InterPro" id="IPR016024">
    <property type="entry name" value="ARM-type_fold"/>
</dbReference>
<dbReference type="OrthoDB" id="28947at2759"/>
<feature type="compositionally biased region" description="Basic and acidic residues" evidence="2">
    <location>
        <begin position="1"/>
        <end position="12"/>
    </location>
</feature>
<dbReference type="OMA" id="EIWCNDE"/>
<dbReference type="InParanoid" id="A0A066VF62"/>
<reference evidence="4 5" key="1">
    <citation type="submission" date="2014-05" db="EMBL/GenBank/DDBJ databases">
        <title>Draft genome sequence of a rare smut relative, Tilletiaria anomala UBC 951.</title>
        <authorList>
            <consortium name="DOE Joint Genome Institute"/>
            <person name="Toome M."/>
            <person name="Kuo A."/>
            <person name="Henrissat B."/>
            <person name="Lipzen A."/>
            <person name="Tritt A."/>
            <person name="Yoshinaga Y."/>
            <person name="Zane M."/>
            <person name="Barry K."/>
            <person name="Grigoriev I.V."/>
            <person name="Spatafora J.W."/>
            <person name="Aimea M.C."/>
        </authorList>
    </citation>
    <scope>NUCLEOTIDE SEQUENCE [LARGE SCALE GENOMIC DNA]</scope>
    <source>
        <strain evidence="4 5">UBC 951</strain>
    </source>
</reference>
<feature type="compositionally biased region" description="Acidic residues" evidence="2">
    <location>
        <begin position="1049"/>
        <end position="1064"/>
    </location>
</feature>
<dbReference type="AlphaFoldDB" id="A0A066VF62"/>
<dbReference type="GO" id="GO:0005634">
    <property type="term" value="C:nucleus"/>
    <property type="evidence" value="ECO:0007669"/>
    <property type="project" value="UniProtKB-ARBA"/>
</dbReference>
<feature type="compositionally biased region" description="Low complexity" evidence="2">
    <location>
        <begin position="138"/>
        <end position="149"/>
    </location>
</feature>
<sequence length="1168" mass="126846">MVRDFRPKDKGSKPNRFKKQQSAGSGAAGNGATGNRAAGNMDADTFKKTSQGGFKKPRPSFDNNKAKPSFSKDGSPGRRPFKKNDTPGFSDRNSLANNSVSDSSPFYALASKAGEKVKGNMIFTAQPLWMPMLLEPLPSQASSAPSSSQKGQATPALSEADISAMYARGERVLHEDNARYSSLLYGTGGDGHSGKQAANLGSLGTLSASDARFIASLLSSAGGGESGGSAATLSDRVSALTLLAQSSPLHNLAALDRLFGMCKKKSRQESGRATRALADWLASPGGLGPALGKGGRKLRYFRDQPLLPRVVAASRPPAGVDGGKAERSIDQHLGLFVFEDYLKKFYFHFLQLLEAQSHDTLPFVRTASVSQMFHLLRDQSEQEQNLLRLLVNKLGDNEKSVASRASGHLLELLNVHPAMKAIVAREVAQIIFQASAGKPQLPHTPEAKGKGKAASAGADAVANSKVNLHARYYGVLTLNQTMLTSKDKDVANMLVELYFDLFEGLLEQQAHVDKDERRKVGGDGEADGAAEAADGGQSAKEKRPRWKDSKKFGKGGKGSQPLKKNTMGVDEAHSKMVAAILAGVRRAFPFARLGSDIFDKHMATLFRVTHTGSFNISIQALQLIFQVAVSATPPGERADTDIRVSAISSLGDRFYRTLYDSLLDARLATSSKQAMYLNLLFKALKADEDPDRKKAFIKRICQVLCMHDPSFVCGALFLLGELFKINPGFKGMLDDPEEDDEEHFVDVKDDDEEEQDDEAGQGKQEGSALAITANGISRVAYDGRKRDPRFAGAQITCLWDILPLTQHFHPSVALNALQLLQSQDVTSNADLSLNTLSHFLDRFVYRNPKKTPVSYKGTSIMQPAEAASGRGVAGLETGVINIRGKGLAAGEFVNSEKFWKKEKDNVPVDQLFFHQFFNQKAQREGRESGKGGENANEGDDMESESEGEHTAPAENYNESDRSAADAPDGVDAGMSDTDSDEAEIWEAMKASMPGRGDMDDDMGISDEEDEDDDDLAAYDYSDSEEDEESGEPQVVEGFEDAMEGTSKEDDTESTSEAEDDEDTLADDREPQDFGNILDNDSDGDEGIFEEDEDDLLPFADFDDIEAESKGKATKRGAEDEGEAEENEKEMLSKGQKKRALKKQRKEMPVFASADDYAHMLGSDDESDM</sequence>
<dbReference type="Pfam" id="PF03914">
    <property type="entry name" value="CBF"/>
    <property type="match status" value="1"/>
</dbReference>
<evidence type="ECO:0000313" key="5">
    <source>
        <dbReference type="Proteomes" id="UP000027361"/>
    </source>
</evidence>
<feature type="compositionally biased region" description="Low complexity" evidence="2">
    <location>
        <begin position="527"/>
        <end position="536"/>
    </location>
</feature>
<dbReference type="HOGENOM" id="CLU_003417_0_0_1"/>
<feature type="compositionally biased region" description="Acidic residues" evidence="2">
    <location>
        <begin position="998"/>
        <end position="1030"/>
    </location>
</feature>
<feature type="region of interest" description="Disordered" evidence="2">
    <location>
        <begin position="513"/>
        <end position="568"/>
    </location>
</feature>
<dbReference type="InterPro" id="IPR040155">
    <property type="entry name" value="CEBPZ/Mak21-like"/>
</dbReference>
<comment type="similarity">
    <text evidence="1">Belongs to the CBF/MAK21 family.</text>
</comment>
<dbReference type="PANTHER" id="PTHR12048:SF0">
    <property type="entry name" value="CCAAT_ENHANCER-BINDING PROTEIN ZETA"/>
    <property type="match status" value="1"/>
</dbReference>
<feature type="domain" description="CCAAT-binding factor" evidence="3">
    <location>
        <begin position="617"/>
        <end position="815"/>
    </location>
</feature>
<dbReference type="FunCoup" id="A0A066VF62">
    <property type="interactions" value="540"/>
</dbReference>
<organism evidence="4 5">
    <name type="scientific">Tilletiaria anomala (strain ATCC 24038 / CBS 436.72 / UBC 951)</name>
    <dbReference type="NCBI Taxonomy" id="1037660"/>
    <lineage>
        <taxon>Eukaryota</taxon>
        <taxon>Fungi</taxon>
        <taxon>Dikarya</taxon>
        <taxon>Basidiomycota</taxon>
        <taxon>Ustilaginomycotina</taxon>
        <taxon>Exobasidiomycetes</taxon>
        <taxon>Georgefischeriales</taxon>
        <taxon>Tilletiariaceae</taxon>
        <taxon>Tilletiaria</taxon>
    </lineage>
</organism>
<dbReference type="InterPro" id="IPR005612">
    <property type="entry name" value="CCAAT-binding_factor"/>
</dbReference>
<comment type="caution">
    <text evidence="4">The sequence shown here is derived from an EMBL/GenBank/DDBJ whole genome shotgun (WGS) entry which is preliminary data.</text>
</comment>
<protein>
    <submittedName>
        <fullName evidence="4">CBF-domain-containing protein</fullName>
    </submittedName>
</protein>
<evidence type="ECO:0000256" key="2">
    <source>
        <dbReference type="SAM" id="MobiDB-lite"/>
    </source>
</evidence>
<dbReference type="STRING" id="1037660.A0A066VF62"/>
<evidence type="ECO:0000313" key="4">
    <source>
        <dbReference type="EMBL" id="KDN40347.1"/>
    </source>
</evidence>
<feature type="compositionally biased region" description="Basic residues" evidence="2">
    <location>
        <begin position="1134"/>
        <end position="1144"/>
    </location>
</feature>
<accession>A0A066VF62</accession>
<feature type="compositionally biased region" description="Acidic residues" evidence="2">
    <location>
        <begin position="734"/>
        <end position="759"/>
    </location>
</feature>
<feature type="compositionally biased region" description="Basic and acidic residues" evidence="2">
    <location>
        <begin position="921"/>
        <end position="930"/>
    </location>
</feature>